<sequence>MKMISGLKDIINEFDTFILDQWGVLHNGGDAFPNAIEALAFLKQHDKKVVILSNSGNTHHFSYQRLTDSGISRELYIDVLTSGDHMRHNFKMGKFGHLGTKALVFGWGEGINGTVLEDCGLTSVGIEDASFIMCYGVAYSNVVAYQTDLEIAYARGLEMVVSNPDLVAMSPDGELKLCPGSIANVYAAMGGKVHWHGKPQAEVYDMCHTLLGGWDNAIAVGDSLEHDIRGANTAGISSLFLTTGIHAEDLTEQMVSKDDVITATVIADLSREFDVMPSHYIDWFQVN</sequence>
<dbReference type="AlphaFoldDB" id="A0A090IBI9"/>
<dbReference type="EMBL" id="FPLJ01000145">
    <property type="protein sequence ID" value="SGZ03764.1"/>
    <property type="molecule type" value="Genomic_DNA"/>
</dbReference>
<dbReference type="InterPro" id="IPR036412">
    <property type="entry name" value="HAD-like_sf"/>
</dbReference>
<dbReference type="Pfam" id="PF13242">
    <property type="entry name" value="Hydrolase_like"/>
    <property type="match status" value="1"/>
</dbReference>
<dbReference type="GO" id="GO:0005737">
    <property type="term" value="C:cytoplasm"/>
    <property type="evidence" value="ECO:0007669"/>
    <property type="project" value="TreeGrafter"/>
</dbReference>
<dbReference type="InterPro" id="IPR006356">
    <property type="entry name" value="HAD-SF_hydro_IIA_hyp3"/>
</dbReference>
<dbReference type="InterPro" id="IPR006357">
    <property type="entry name" value="HAD-SF_hydro_IIA"/>
</dbReference>
<dbReference type="PANTHER" id="PTHR19288">
    <property type="entry name" value="4-NITROPHENYLPHOSPHATASE-RELATED"/>
    <property type="match status" value="1"/>
</dbReference>
<reference evidence="1 4" key="1">
    <citation type="submission" date="2016-11" db="EMBL/GenBank/DDBJ databases">
        <authorList>
            <person name="Jaros S."/>
            <person name="Januszkiewicz K."/>
            <person name="Wedrychowicz H."/>
        </authorList>
    </citation>
    <scope>NUCLEOTIDE SEQUENCE [LARGE SCALE GENOMIC DNA]</scope>
    <source>
        <strain evidence="1">NVI 5450</strain>
    </source>
</reference>
<dbReference type="EMBL" id="FPLD01000025">
    <property type="protein sequence ID" value="SGY87260.1"/>
    <property type="molecule type" value="Genomic_DNA"/>
</dbReference>
<evidence type="ECO:0000313" key="3">
    <source>
        <dbReference type="Proteomes" id="UP000182660"/>
    </source>
</evidence>
<dbReference type="InterPro" id="IPR023214">
    <property type="entry name" value="HAD_sf"/>
</dbReference>
<dbReference type="KEGG" id="mvs:MVIS_1199"/>
<dbReference type="HOGENOM" id="CLU_043473_2_1_6"/>
<organism evidence="1 4">
    <name type="scientific">Moritella viscosa</name>
    <dbReference type="NCBI Taxonomy" id="80854"/>
    <lineage>
        <taxon>Bacteria</taxon>
        <taxon>Pseudomonadati</taxon>
        <taxon>Pseudomonadota</taxon>
        <taxon>Gammaproteobacteria</taxon>
        <taxon>Alteromonadales</taxon>
        <taxon>Moritellaceae</taxon>
        <taxon>Moritella</taxon>
    </lineage>
</organism>
<dbReference type="PATRIC" id="fig|80854.5.peg.1270"/>
<dbReference type="PANTHER" id="PTHR19288:SF90">
    <property type="entry name" value="OS08G0542600 PROTEIN"/>
    <property type="match status" value="1"/>
</dbReference>
<dbReference type="GO" id="GO:0016791">
    <property type="term" value="F:phosphatase activity"/>
    <property type="evidence" value="ECO:0007669"/>
    <property type="project" value="TreeGrafter"/>
</dbReference>
<dbReference type="Proteomes" id="UP000183794">
    <property type="component" value="Unassembled WGS sequence"/>
</dbReference>
<evidence type="ECO:0000313" key="2">
    <source>
        <dbReference type="EMBL" id="SGZ03764.1"/>
    </source>
</evidence>
<dbReference type="STRING" id="80854.MVIS_1199"/>
<protein>
    <submittedName>
        <fullName evidence="1">Uncharacterized protein</fullName>
    </submittedName>
</protein>
<keyword evidence="3" id="KW-1185">Reference proteome</keyword>
<dbReference type="Proteomes" id="UP000182660">
    <property type="component" value="Unassembled WGS sequence"/>
</dbReference>
<reference evidence="2 3" key="2">
    <citation type="submission" date="2016-11" db="EMBL/GenBank/DDBJ databases">
        <authorList>
            <person name="Klemetsen T."/>
        </authorList>
    </citation>
    <scope>NUCLEOTIDE SEQUENCE [LARGE SCALE GENOMIC DNA]</scope>
    <source>
        <strain evidence="2">MT 2528</strain>
    </source>
</reference>
<dbReference type="Pfam" id="PF13344">
    <property type="entry name" value="Hydrolase_6"/>
    <property type="match status" value="1"/>
</dbReference>
<gene>
    <name evidence="2" type="ORF">MT2528_4664</name>
    <name evidence="1" type="ORF">NVI5450_0729</name>
</gene>
<proteinExistence type="predicted"/>
<dbReference type="SUPFAM" id="SSF56784">
    <property type="entry name" value="HAD-like"/>
    <property type="match status" value="1"/>
</dbReference>
<accession>A0A090IBI9</accession>
<dbReference type="NCBIfam" id="TIGR01459">
    <property type="entry name" value="HAD-SF-IIA-hyp4"/>
    <property type="match status" value="1"/>
</dbReference>
<name>A0A090IBI9_9GAMM</name>
<dbReference type="Gene3D" id="3.40.50.1000">
    <property type="entry name" value="HAD superfamily/HAD-like"/>
    <property type="match status" value="2"/>
</dbReference>
<evidence type="ECO:0000313" key="4">
    <source>
        <dbReference type="Proteomes" id="UP000183794"/>
    </source>
</evidence>
<evidence type="ECO:0000313" key="1">
    <source>
        <dbReference type="EMBL" id="SGY87260.1"/>
    </source>
</evidence>